<dbReference type="SUPFAM" id="SSF53448">
    <property type="entry name" value="Nucleotide-diphospho-sugar transferases"/>
    <property type="match status" value="1"/>
</dbReference>
<feature type="transmembrane region" description="Helical" evidence="1">
    <location>
        <begin position="409"/>
        <end position="433"/>
    </location>
</feature>
<dbReference type="RefSeq" id="WP_009069964.1">
    <property type="nucleotide sequence ID" value="NZ_JH597761.1"/>
</dbReference>
<evidence type="ECO:0000259" key="2">
    <source>
        <dbReference type="Pfam" id="PF13632"/>
    </source>
</evidence>
<dbReference type="InterPro" id="IPR029044">
    <property type="entry name" value="Nucleotide-diphossugar_trans"/>
</dbReference>
<name>H2C4E9_9CREN</name>
<dbReference type="eggNOG" id="arCOG03664">
    <property type="taxonomic scope" value="Archaea"/>
</dbReference>
<evidence type="ECO:0000313" key="3">
    <source>
        <dbReference type="EMBL" id="EHP69814.1"/>
    </source>
</evidence>
<evidence type="ECO:0000256" key="1">
    <source>
        <dbReference type="SAM" id="Phobius"/>
    </source>
</evidence>
<protein>
    <recommendedName>
        <fullName evidence="2">Glycosyltransferase 2-like domain-containing protein</fullName>
    </recommendedName>
</protein>
<dbReference type="Proteomes" id="UP000003980">
    <property type="component" value="Unassembled WGS sequence"/>
</dbReference>
<feature type="transmembrane region" description="Helical" evidence="1">
    <location>
        <begin position="61"/>
        <end position="79"/>
    </location>
</feature>
<dbReference type="Pfam" id="PF13632">
    <property type="entry name" value="Glyco_trans_2_3"/>
    <property type="match status" value="1"/>
</dbReference>
<sequence length="451" mass="52201">MASQRIQERIEEFWRQYTLERSQAVRVSRGMFLVFVFSALLFTWMTFTTRKPWSPLTEAKYLWDVFLPVTLLSAWGLTVKEDKLGRRVQSGGYTVIFQVVTRGVNKEAVLRSVSSVLYWAPKYLRNFQVWVVTEEDADRDFFDSLEARVLYVPRDYSTPMGSRFKTRALHYASRVRVEEGLNRRDVWVYFMDEESVVGEDTVLGIISFVEDQDREVGQGVITYPNFWGRNLLVSYQDSLRVGDDMSRFRLQAKLGKVYLGHHGSHLLVRADVEGKVGWDFGSVRAEDAVFGGSVTAEGYRWGFLQGFLYEQSPFTLQDFLRQRRRWVWGKLDLMRRVRTSRKLKLIHVLDLSLWLLSLPSEVLAILNLVYPTPMPGLIPSLISSFSFATVLYLYWLGHNVNATLAGSKWFPSALLNIALVPVLGGMEALSAWYGLLTYRRSWRIGFEIIRK</sequence>
<keyword evidence="1" id="KW-0812">Transmembrane</keyword>
<evidence type="ECO:0000313" key="4">
    <source>
        <dbReference type="Proteomes" id="UP000003980"/>
    </source>
</evidence>
<gene>
    <name evidence="3" type="ORF">MetMK1DRAFT_00003160</name>
</gene>
<dbReference type="HOGENOM" id="CLU_595322_0_0_2"/>
<feature type="transmembrane region" description="Helical" evidence="1">
    <location>
        <begin position="30"/>
        <end position="49"/>
    </location>
</feature>
<dbReference type="OrthoDB" id="55818at2157"/>
<organism evidence="3 4">
    <name type="scientific">Metallosphaera yellowstonensis MK1</name>
    <dbReference type="NCBI Taxonomy" id="671065"/>
    <lineage>
        <taxon>Archaea</taxon>
        <taxon>Thermoproteota</taxon>
        <taxon>Thermoprotei</taxon>
        <taxon>Sulfolobales</taxon>
        <taxon>Sulfolobaceae</taxon>
        <taxon>Metallosphaera</taxon>
    </lineage>
</organism>
<reference evidence="3 4" key="1">
    <citation type="submission" date="2012-01" db="EMBL/GenBank/DDBJ databases">
        <title>Improved High-Quality Draft sequence of Metallosphaera yellowstonensis MK1.</title>
        <authorList>
            <consortium name="US DOE Joint Genome Institute"/>
            <person name="Lucas S."/>
            <person name="Han J."/>
            <person name="Cheng J.-F."/>
            <person name="Goodwin L."/>
            <person name="Pitluck S."/>
            <person name="Peters L."/>
            <person name="Teshima H."/>
            <person name="Detter J.C."/>
            <person name="Han C."/>
            <person name="Tapia R."/>
            <person name="Land M."/>
            <person name="Hauser L."/>
            <person name="Kyrpides N."/>
            <person name="Kozubal M."/>
            <person name="Macur R.E."/>
            <person name="Jay Z."/>
            <person name="Inskeep W."/>
            <person name="Woyke T."/>
        </authorList>
    </citation>
    <scope>NUCLEOTIDE SEQUENCE [LARGE SCALE GENOMIC DNA]</scope>
    <source>
        <strain evidence="3 4">MK1</strain>
    </source>
</reference>
<keyword evidence="1" id="KW-1133">Transmembrane helix</keyword>
<dbReference type="PANTHER" id="PTHR16779">
    <property type="entry name" value="BETA-1,4-MANNOSYLTRANSFERASE EGH"/>
    <property type="match status" value="1"/>
</dbReference>
<feature type="transmembrane region" description="Helical" evidence="1">
    <location>
        <begin position="376"/>
        <end position="397"/>
    </location>
</feature>
<dbReference type="EMBL" id="JH597761">
    <property type="protein sequence ID" value="EHP69814.1"/>
    <property type="molecule type" value="Genomic_DNA"/>
</dbReference>
<dbReference type="PANTHER" id="PTHR16779:SF1">
    <property type="entry name" value="BETA-1,4-MANNOSYLTRANSFERASE EGH"/>
    <property type="match status" value="1"/>
</dbReference>
<dbReference type="GO" id="GO:0005737">
    <property type="term" value="C:cytoplasm"/>
    <property type="evidence" value="ECO:0007669"/>
    <property type="project" value="TreeGrafter"/>
</dbReference>
<feature type="domain" description="Glycosyltransferase 2-like" evidence="2">
    <location>
        <begin position="187"/>
        <end position="387"/>
    </location>
</feature>
<keyword evidence="4" id="KW-1185">Reference proteome</keyword>
<dbReference type="GO" id="GO:0019187">
    <property type="term" value="F:beta-1,4-mannosyltransferase activity"/>
    <property type="evidence" value="ECO:0007669"/>
    <property type="project" value="InterPro"/>
</dbReference>
<dbReference type="AlphaFoldDB" id="H2C4E9"/>
<keyword evidence="1" id="KW-0472">Membrane</keyword>
<accession>H2C4E9</accession>
<dbReference type="STRING" id="671065.MetMK1DRAFT_00003160"/>
<proteinExistence type="predicted"/>
<dbReference type="InterPro" id="IPR027389">
    <property type="entry name" value="B_mannosylTrfase_Bre-3/Egh"/>
</dbReference>
<dbReference type="InterPro" id="IPR001173">
    <property type="entry name" value="Glyco_trans_2-like"/>
</dbReference>